<accession>X8CG82</accession>
<gene>
    <name evidence="1" type="ORF">I550_3537</name>
</gene>
<dbReference type="EMBL" id="JAOG01000002">
    <property type="protein sequence ID" value="EUA55382.1"/>
    <property type="molecule type" value="Genomic_DNA"/>
</dbReference>
<dbReference type="AlphaFoldDB" id="X8CG82"/>
<dbReference type="Proteomes" id="UP000020825">
    <property type="component" value="Unassembled WGS sequence"/>
</dbReference>
<name>X8CG82_MYCIT</name>
<evidence type="ECO:0000313" key="2">
    <source>
        <dbReference type="Proteomes" id="UP000020825"/>
    </source>
</evidence>
<evidence type="ECO:0000313" key="1">
    <source>
        <dbReference type="EMBL" id="EUA55382.1"/>
    </source>
</evidence>
<dbReference type="PATRIC" id="fig|1299331.3.peg.3447"/>
<organism evidence="1 2">
    <name type="scientific">Mycobacterium intracellulare 1956</name>
    <dbReference type="NCBI Taxonomy" id="1299331"/>
    <lineage>
        <taxon>Bacteria</taxon>
        <taxon>Bacillati</taxon>
        <taxon>Actinomycetota</taxon>
        <taxon>Actinomycetes</taxon>
        <taxon>Mycobacteriales</taxon>
        <taxon>Mycobacteriaceae</taxon>
        <taxon>Mycobacterium</taxon>
        <taxon>Mycobacterium avium complex (MAC)</taxon>
    </lineage>
</organism>
<reference evidence="1 2" key="1">
    <citation type="submission" date="2013-12" db="EMBL/GenBank/DDBJ databases">
        <authorList>
            <person name="Zelazny A."/>
            <person name="Olivier K."/>
            <person name="Holland S."/>
            <person name="Lenaerts A."/>
            <person name="Ordway D."/>
            <person name="DeGroote M.A."/>
            <person name="Parker T."/>
            <person name="Sizemore C."/>
            <person name="Tallon L.J."/>
            <person name="Sadzewicz L.K."/>
            <person name="Sengamalay N."/>
            <person name="Fraser C.M."/>
            <person name="Hine E."/>
            <person name="Shefchek K.A."/>
            <person name="Das S.P."/>
            <person name="Tettelin H."/>
        </authorList>
    </citation>
    <scope>NUCLEOTIDE SEQUENCE [LARGE SCALE GENOMIC DNA]</scope>
    <source>
        <strain evidence="1 2">1956</strain>
    </source>
</reference>
<protein>
    <submittedName>
        <fullName evidence="1">Uncharacterized protein</fullName>
    </submittedName>
</protein>
<sequence>MPPLEEELRQAIAFRNEMAVELANSLLILASDDGGRQYPASLMITAFGADTDRTLANVQALTAVILNRAGMPWDAIAAHVECSKQALHRRLAARGERLFEEALSEFGGVQRTTDSEALIDALYETEEILDQGDYWEMLAAATATGSSVPPESARMVLRLATLPAPEYILTAGNQLAAVLVKLRKIRRWWWARREDLGIDQEAE</sequence>
<comment type="caution">
    <text evidence="1">The sequence shown here is derived from an EMBL/GenBank/DDBJ whole genome shotgun (WGS) entry which is preliminary data.</text>
</comment>
<proteinExistence type="predicted"/>